<dbReference type="InterPro" id="IPR000851">
    <property type="entry name" value="Ribosomal_uS5"/>
</dbReference>
<feature type="domain" description="S5 DRBM" evidence="11">
    <location>
        <begin position="29"/>
        <end position="92"/>
    </location>
</feature>
<dbReference type="RefSeq" id="WP_012415565.1">
    <property type="nucleotide sequence ID" value="NC_010644.1"/>
</dbReference>
<dbReference type="HAMAP" id="MF_01307_B">
    <property type="entry name" value="Ribosomal_uS5_B"/>
    <property type="match status" value="1"/>
</dbReference>
<protein>
    <recommendedName>
        <fullName evidence="7 8">Small ribosomal subunit protein uS5</fullName>
    </recommendedName>
</protein>
<dbReference type="GO" id="GO:0003735">
    <property type="term" value="F:structural constituent of ribosome"/>
    <property type="evidence" value="ECO:0007669"/>
    <property type="project" value="UniProtKB-UniRule"/>
</dbReference>
<accession>B2KEK4</accession>
<evidence type="ECO:0000256" key="4">
    <source>
        <dbReference type="ARBA" id="ARBA00022884"/>
    </source>
</evidence>
<keyword evidence="5 8" id="KW-0689">Ribosomal protein</keyword>
<proteinExistence type="inferred from homology"/>
<evidence type="ECO:0000256" key="7">
    <source>
        <dbReference type="ARBA" id="ARBA00035255"/>
    </source>
</evidence>
<dbReference type="Pfam" id="PF00333">
    <property type="entry name" value="Ribosomal_S5"/>
    <property type="match status" value="1"/>
</dbReference>
<dbReference type="FunFam" id="3.30.230.10:FF:000002">
    <property type="entry name" value="30S ribosomal protein S5"/>
    <property type="match status" value="1"/>
</dbReference>
<evidence type="ECO:0000259" key="11">
    <source>
        <dbReference type="PROSITE" id="PS50881"/>
    </source>
</evidence>
<keyword evidence="13" id="KW-1185">Reference proteome</keyword>
<evidence type="ECO:0000256" key="3">
    <source>
        <dbReference type="ARBA" id="ARBA00022730"/>
    </source>
</evidence>
<evidence type="ECO:0000256" key="1">
    <source>
        <dbReference type="ARBA" id="ARBA00003093"/>
    </source>
</evidence>
<reference evidence="12 13" key="1">
    <citation type="journal article" date="2009" name="Appl. Environ. Microbiol.">
        <title>Genomic analysis of 'Elusimicrobium minutum,' the first cultivated representative of the phylum 'Elusimicrobia' (formerly termite group 1).</title>
        <authorList>
            <person name="Herlemann D.P.R."/>
            <person name="Geissinger O."/>
            <person name="Ikeda-Ohtsubo W."/>
            <person name="Kunin V."/>
            <person name="Sun H."/>
            <person name="Lapidus A."/>
            <person name="Hugenholtz P."/>
            <person name="Brune A."/>
        </authorList>
    </citation>
    <scope>NUCLEOTIDE SEQUENCE [LARGE SCALE GENOMIC DNA]</scope>
    <source>
        <strain evidence="12 13">Pei191</strain>
    </source>
</reference>
<dbReference type="SUPFAM" id="SSF54211">
    <property type="entry name" value="Ribosomal protein S5 domain 2-like"/>
    <property type="match status" value="1"/>
</dbReference>
<evidence type="ECO:0000256" key="6">
    <source>
        <dbReference type="ARBA" id="ARBA00023274"/>
    </source>
</evidence>
<dbReference type="PROSITE" id="PS50881">
    <property type="entry name" value="S5_DSRBD"/>
    <property type="match status" value="1"/>
</dbReference>
<dbReference type="GO" id="GO:0005737">
    <property type="term" value="C:cytoplasm"/>
    <property type="evidence" value="ECO:0007669"/>
    <property type="project" value="UniProtKB-ARBA"/>
</dbReference>
<dbReference type="PANTHER" id="PTHR48277:SF1">
    <property type="entry name" value="MITOCHONDRIAL RIBOSOMAL PROTEIN S5"/>
    <property type="match status" value="1"/>
</dbReference>
<evidence type="ECO:0000313" key="12">
    <source>
        <dbReference type="EMBL" id="ACC98950.1"/>
    </source>
</evidence>
<keyword evidence="3 8" id="KW-0699">rRNA-binding</keyword>
<dbReference type="Proteomes" id="UP000001029">
    <property type="component" value="Chromosome"/>
</dbReference>
<dbReference type="HOGENOM" id="CLU_065898_2_2_0"/>
<dbReference type="EMBL" id="CP001055">
    <property type="protein sequence ID" value="ACC98950.1"/>
    <property type="molecule type" value="Genomic_DNA"/>
</dbReference>
<dbReference type="KEGG" id="emi:Emin_1401"/>
<dbReference type="InterPro" id="IPR005324">
    <property type="entry name" value="Ribosomal_uS5_C"/>
</dbReference>
<comment type="function">
    <text evidence="8">With S4 and S12 plays an important role in translational accuracy.</text>
</comment>
<dbReference type="Gene3D" id="3.30.160.20">
    <property type="match status" value="1"/>
</dbReference>
<dbReference type="SUPFAM" id="SSF54768">
    <property type="entry name" value="dsRNA-binding domain-like"/>
    <property type="match status" value="1"/>
</dbReference>
<dbReference type="GO" id="GO:0019843">
    <property type="term" value="F:rRNA binding"/>
    <property type="evidence" value="ECO:0007669"/>
    <property type="project" value="UniProtKB-UniRule"/>
</dbReference>
<dbReference type="InterPro" id="IPR020568">
    <property type="entry name" value="Ribosomal_Su5_D2-typ_SF"/>
</dbReference>
<evidence type="ECO:0000256" key="5">
    <source>
        <dbReference type="ARBA" id="ARBA00022980"/>
    </source>
</evidence>
<keyword evidence="4 8" id="KW-0694">RNA-binding</keyword>
<comment type="function">
    <text evidence="1 8">Located at the back of the 30S subunit body where it stabilizes the conformation of the head with respect to the body.</text>
</comment>
<comment type="similarity">
    <text evidence="2 8 9">Belongs to the universal ribosomal protein uS5 family.</text>
</comment>
<evidence type="ECO:0000313" key="13">
    <source>
        <dbReference type="Proteomes" id="UP000001029"/>
    </source>
</evidence>
<organism evidence="12 13">
    <name type="scientific">Elusimicrobium minutum (strain Pei191)</name>
    <dbReference type="NCBI Taxonomy" id="445932"/>
    <lineage>
        <taxon>Bacteria</taxon>
        <taxon>Pseudomonadati</taxon>
        <taxon>Elusimicrobiota</taxon>
        <taxon>Elusimicrobia</taxon>
        <taxon>Elusimicrobiales</taxon>
        <taxon>Elusimicrobiaceae</taxon>
        <taxon>Elusimicrobium</taxon>
    </lineage>
</organism>
<dbReference type="Pfam" id="PF03719">
    <property type="entry name" value="Ribosomal_S5_C"/>
    <property type="match status" value="1"/>
</dbReference>
<comment type="subunit">
    <text evidence="8">Part of the 30S ribosomal subunit. Contacts proteins S4 and S8.</text>
</comment>
<keyword evidence="6 8" id="KW-0687">Ribonucleoprotein</keyword>
<comment type="domain">
    <text evidence="8">The N-terminal domain interacts with the head of the 30S subunit; the C-terminal domain interacts with the body and contacts protein S4. The interaction surface between S4 and S5 is involved in control of translational fidelity.</text>
</comment>
<evidence type="ECO:0000256" key="10">
    <source>
        <dbReference type="SAM" id="MobiDB-lite"/>
    </source>
</evidence>
<dbReference type="AlphaFoldDB" id="B2KEK4"/>
<name>B2KEK4_ELUMP</name>
<sequence length="192" mass="20127">MVTDTNKKENKKEAKGRRAEFPVRRPEDGTMTVVNVARTAKVVKGGKRFGFRALVVVGNGNGKVGAAIGKANQVQLAINKAEGHARKHMITFPVVNETIPHETIGKFGASSVWMQPAAPGSGVIAGAGARLVLEAAGIKNIISKSLGSTNACNLVYATLEALKTLKSKEEVLALKGKTTPAAEIKSEAAEAK</sequence>
<dbReference type="InterPro" id="IPR005712">
    <property type="entry name" value="Ribosomal_uS5_bac-type"/>
</dbReference>
<dbReference type="STRING" id="445932.Emin_1401"/>
<dbReference type="InterPro" id="IPR014721">
    <property type="entry name" value="Ribsml_uS5_D2-typ_fold_subgr"/>
</dbReference>
<dbReference type="InterPro" id="IPR013810">
    <property type="entry name" value="Ribosomal_uS5_N"/>
</dbReference>
<evidence type="ECO:0000256" key="2">
    <source>
        <dbReference type="ARBA" id="ARBA00008945"/>
    </source>
</evidence>
<dbReference type="Gene3D" id="3.30.230.10">
    <property type="match status" value="1"/>
</dbReference>
<gene>
    <name evidence="8" type="primary">rpsE</name>
    <name evidence="12" type="ordered locus">Emin_1401</name>
</gene>
<feature type="region of interest" description="Disordered" evidence="10">
    <location>
        <begin position="1"/>
        <end position="22"/>
    </location>
</feature>
<dbReference type="GO" id="GO:0006412">
    <property type="term" value="P:translation"/>
    <property type="evidence" value="ECO:0007669"/>
    <property type="project" value="UniProtKB-UniRule"/>
</dbReference>
<dbReference type="NCBIfam" id="TIGR01021">
    <property type="entry name" value="rpsE_bact"/>
    <property type="match status" value="1"/>
</dbReference>
<evidence type="ECO:0000256" key="8">
    <source>
        <dbReference type="HAMAP-Rule" id="MF_01307"/>
    </source>
</evidence>
<evidence type="ECO:0000256" key="9">
    <source>
        <dbReference type="RuleBase" id="RU003823"/>
    </source>
</evidence>
<dbReference type="PANTHER" id="PTHR48277">
    <property type="entry name" value="MITOCHONDRIAL RIBOSOMAL PROTEIN S5"/>
    <property type="match status" value="1"/>
</dbReference>
<dbReference type="PROSITE" id="PS00585">
    <property type="entry name" value="RIBOSOMAL_S5"/>
    <property type="match status" value="1"/>
</dbReference>
<dbReference type="GO" id="GO:0015935">
    <property type="term" value="C:small ribosomal subunit"/>
    <property type="evidence" value="ECO:0007669"/>
    <property type="project" value="InterPro"/>
</dbReference>
<dbReference type="InterPro" id="IPR018192">
    <property type="entry name" value="Ribosomal_uS5_N_CS"/>
</dbReference>